<evidence type="ECO:0000313" key="5">
    <source>
        <dbReference type="Proteomes" id="UP000001744"/>
    </source>
</evidence>
<dbReference type="EMBL" id="KE651166">
    <property type="protein sequence ID" value="EEB05595.1"/>
    <property type="molecule type" value="Genomic_DNA"/>
</dbReference>
<keyword evidence="1" id="KW-0195">Cyclin</keyword>
<evidence type="ECO:0000259" key="2">
    <source>
        <dbReference type="SMART" id="SM00385"/>
    </source>
</evidence>
<dbReference type="InterPro" id="IPR006671">
    <property type="entry name" value="Cyclin_N"/>
</dbReference>
<dbReference type="OrthoDB" id="10266018at2759"/>
<dbReference type="GO" id="GO:0045944">
    <property type="term" value="P:positive regulation of transcription by RNA polymerase II"/>
    <property type="evidence" value="ECO:0000318"/>
    <property type="project" value="GO_Central"/>
</dbReference>
<evidence type="ECO:0000313" key="3">
    <source>
        <dbReference type="EMBL" id="EEB05595.1"/>
    </source>
</evidence>
<dbReference type="AlphaFoldDB" id="B6JW44"/>
<dbReference type="Proteomes" id="UP000001744">
    <property type="component" value="Unassembled WGS sequence"/>
</dbReference>
<feature type="domain" description="Cyclin-like" evidence="2">
    <location>
        <begin position="37"/>
        <end position="126"/>
    </location>
</feature>
<dbReference type="GO" id="GO:0016592">
    <property type="term" value="C:mediator complex"/>
    <property type="evidence" value="ECO:0000318"/>
    <property type="project" value="GO_Central"/>
</dbReference>
<gene>
    <name evidence="4" type="primary">srb11</name>
    <name evidence="3" type="ORF">SJAG_00613</name>
</gene>
<dbReference type="InterPro" id="IPR036915">
    <property type="entry name" value="Cyclin-like_sf"/>
</dbReference>
<organism evidence="3 5">
    <name type="scientific">Schizosaccharomyces japonicus (strain yFS275 / FY16936)</name>
    <name type="common">Fission yeast</name>
    <dbReference type="NCBI Taxonomy" id="402676"/>
    <lineage>
        <taxon>Eukaryota</taxon>
        <taxon>Fungi</taxon>
        <taxon>Dikarya</taxon>
        <taxon>Ascomycota</taxon>
        <taxon>Taphrinomycotina</taxon>
        <taxon>Schizosaccharomycetes</taxon>
        <taxon>Schizosaccharomycetales</taxon>
        <taxon>Schizosaccharomycetaceae</taxon>
        <taxon>Schizosaccharomyces</taxon>
    </lineage>
</organism>
<keyword evidence="5" id="KW-1185">Reference proteome</keyword>
<dbReference type="OMA" id="TAVAYMR"/>
<proteinExistence type="inferred from homology"/>
<dbReference type="InterPro" id="IPR013763">
    <property type="entry name" value="Cyclin-like_dom"/>
</dbReference>
<name>B6JW44_SCHJY</name>
<dbReference type="HOGENOM" id="CLU_1215393_0_0_1"/>
<dbReference type="PIRSF" id="PIRSF028758">
    <property type="entry name" value="Cyclin, C/H/G types"/>
    <property type="match status" value="1"/>
</dbReference>
<dbReference type="SUPFAM" id="SSF47954">
    <property type="entry name" value="Cyclin-like"/>
    <property type="match status" value="2"/>
</dbReference>
<dbReference type="GO" id="GO:0016538">
    <property type="term" value="F:cyclin-dependent protein serine/threonine kinase regulator activity"/>
    <property type="evidence" value="ECO:0000318"/>
    <property type="project" value="GO_Central"/>
</dbReference>
<evidence type="ECO:0000313" key="4">
    <source>
        <dbReference type="JaponicusDB" id="SJAG_00613"/>
    </source>
</evidence>
<protein>
    <submittedName>
        <fullName evidence="3">Cyclin CycC</fullName>
    </submittedName>
</protein>
<dbReference type="eggNOG" id="KOG0794">
    <property type="taxonomic scope" value="Eukaryota"/>
</dbReference>
<dbReference type="STRING" id="402676.B6JW44"/>
<reference evidence="3 5" key="1">
    <citation type="journal article" date="2011" name="Science">
        <title>Comparative functional genomics of the fission yeasts.</title>
        <authorList>
            <person name="Rhind N."/>
            <person name="Chen Z."/>
            <person name="Yassour M."/>
            <person name="Thompson D.A."/>
            <person name="Haas B.J."/>
            <person name="Habib N."/>
            <person name="Wapinski I."/>
            <person name="Roy S."/>
            <person name="Lin M.F."/>
            <person name="Heiman D.I."/>
            <person name="Young S.K."/>
            <person name="Furuya K."/>
            <person name="Guo Y."/>
            <person name="Pidoux A."/>
            <person name="Chen H.M."/>
            <person name="Robbertse B."/>
            <person name="Goldberg J.M."/>
            <person name="Aoki K."/>
            <person name="Bayne E.H."/>
            <person name="Berlin A.M."/>
            <person name="Desjardins C.A."/>
            <person name="Dobbs E."/>
            <person name="Dukaj L."/>
            <person name="Fan L."/>
            <person name="FitzGerald M.G."/>
            <person name="French C."/>
            <person name="Gujja S."/>
            <person name="Hansen K."/>
            <person name="Keifenheim D."/>
            <person name="Levin J.Z."/>
            <person name="Mosher R.A."/>
            <person name="Mueller C.A."/>
            <person name="Pfiffner J."/>
            <person name="Priest M."/>
            <person name="Russ C."/>
            <person name="Smialowska A."/>
            <person name="Swoboda P."/>
            <person name="Sykes S.M."/>
            <person name="Vaughn M."/>
            <person name="Vengrova S."/>
            <person name="Yoder R."/>
            <person name="Zeng Q."/>
            <person name="Allshire R."/>
            <person name="Baulcombe D."/>
            <person name="Birren B.W."/>
            <person name="Brown W."/>
            <person name="Ekwall K."/>
            <person name="Kellis M."/>
            <person name="Leatherwood J."/>
            <person name="Levin H."/>
            <person name="Margalit H."/>
            <person name="Martienssen R."/>
            <person name="Nieduszynski C.A."/>
            <person name="Spatafora J.W."/>
            <person name="Friedman N."/>
            <person name="Dalgaard J.Z."/>
            <person name="Baumann P."/>
            <person name="Niki H."/>
            <person name="Regev A."/>
            <person name="Nusbaum C."/>
        </authorList>
    </citation>
    <scope>NUCLEOTIDE SEQUENCE [LARGE SCALE GENOMIC DNA]</scope>
    <source>
        <strain evidence="5">yFS275 / FY16936</strain>
    </source>
</reference>
<dbReference type="PANTHER" id="PTHR10026">
    <property type="entry name" value="CYCLIN"/>
    <property type="match status" value="1"/>
</dbReference>
<accession>B6JW44</accession>
<sequence length="227" mass="25933">MAANYWNSSQFKKWFASFDQFALSRPTFDDSSIEYWNLIKSFGTKLKVRQRAQATAAVLLKRYIHAVKHEPKERELFVTACLYLASKVEECPVHIRVVTAEAIQFWPDSVKPSRSLIAQTESHILSHLDAYVIVFHPYPTLEKIYRENLITKKQLELAWGLVNDSYATQLSLICHPHEIAYAAALWACADDPQALLKLKPSLEKIDVFRITACMQHLLALAGRLGQS</sequence>
<dbReference type="Pfam" id="PF00134">
    <property type="entry name" value="Cyclin_N"/>
    <property type="match status" value="1"/>
</dbReference>
<evidence type="ECO:0000256" key="1">
    <source>
        <dbReference type="RuleBase" id="RU000383"/>
    </source>
</evidence>
<dbReference type="Gene3D" id="1.10.472.10">
    <property type="entry name" value="Cyclin-like"/>
    <property type="match status" value="2"/>
</dbReference>
<dbReference type="JaponicusDB" id="SJAG_00613">
    <property type="gene designation" value="srb11"/>
</dbReference>
<dbReference type="GeneID" id="7050654"/>
<comment type="similarity">
    <text evidence="1">Belongs to the cyclin family.</text>
</comment>
<dbReference type="SMART" id="SM00385">
    <property type="entry name" value="CYCLIN"/>
    <property type="match status" value="1"/>
</dbReference>
<dbReference type="InterPro" id="IPR043198">
    <property type="entry name" value="Cyclin/Ssn8"/>
</dbReference>
<dbReference type="GO" id="GO:0005634">
    <property type="term" value="C:nucleus"/>
    <property type="evidence" value="ECO:0000318"/>
    <property type="project" value="GO_Central"/>
</dbReference>
<dbReference type="RefSeq" id="XP_002171888.1">
    <property type="nucleotide sequence ID" value="XM_002171852.2"/>
</dbReference>
<dbReference type="VEuPathDB" id="FungiDB:SJAG_00613"/>